<dbReference type="InterPro" id="IPR002213">
    <property type="entry name" value="UDP_glucos_trans"/>
</dbReference>
<evidence type="ECO:0000256" key="4">
    <source>
        <dbReference type="ARBA" id="ARBA00022679"/>
    </source>
</evidence>
<accession>A0A9C6XB24</accession>
<name>A0A9C6XB24_FRAOC</name>
<dbReference type="GO" id="GO:0005783">
    <property type="term" value="C:endoplasmic reticulum"/>
    <property type="evidence" value="ECO:0007669"/>
    <property type="project" value="UniProtKB-SubCell"/>
</dbReference>
<dbReference type="InterPro" id="IPR035595">
    <property type="entry name" value="UDP_glycos_trans_CS"/>
</dbReference>
<evidence type="ECO:0000256" key="11">
    <source>
        <dbReference type="RuleBase" id="RU003718"/>
    </source>
</evidence>
<dbReference type="SUPFAM" id="SSF53756">
    <property type="entry name" value="UDP-Glycosyltransferase/glycogen phosphorylase"/>
    <property type="match status" value="1"/>
</dbReference>
<dbReference type="CDD" id="cd03784">
    <property type="entry name" value="GT1_Gtf-like"/>
    <property type="match status" value="1"/>
</dbReference>
<keyword evidence="8 12" id="KW-0472">Membrane</keyword>
<keyword evidence="7 12" id="KW-1133">Transmembrane helix</keyword>
<dbReference type="PROSITE" id="PS00375">
    <property type="entry name" value="UDPGT"/>
    <property type="match status" value="1"/>
</dbReference>
<evidence type="ECO:0000256" key="2">
    <source>
        <dbReference type="ARBA" id="ARBA00009995"/>
    </source>
</evidence>
<keyword evidence="13" id="KW-1185">Reference proteome</keyword>
<evidence type="ECO:0000256" key="9">
    <source>
        <dbReference type="ARBA" id="ARBA00023180"/>
    </source>
</evidence>
<feature type="transmembrane region" description="Helical" evidence="12">
    <location>
        <begin position="403"/>
        <end position="430"/>
    </location>
</feature>
<dbReference type="FunFam" id="3.40.50.2000:FF:000050">
    <property type="entry name" value="UDP-glucuronosyltransferase"/>
    <property type="match status" value="1"/>
</dbReference>
<evidence type="ECO:0000256" key="6">
    <source>
        <dbReference type="ARBA" id="ARBA00022824"/>
    </source>
</evidence>
<dbReference type="Pfam" id="PF00201">
    <property type="entry name" value="UDPGT"/>
    <property type="match status" value="1"/>
</dbReference>
<sequence>MVSTYSFDMVTAPKWGLPGYNERNSMAILSTIAGEGLCRDVFTLPDFDHLMKGGFGRFDLVLTEVFGSDCFAAVPYKLGLPVVSLSSAPDVSWLHERIGSVDNPSYIANVFGDYRGRMTLWERMHNAFSGLYLNHLFKYYMQDGCDPLVREFFGPGVPPLRELVRNTSLVLLNRHVSIHAARPVVPNLVLVGGLHVREPPGALDADTRAWMDGAQHGVVFFSLGSLIRAATMPARIRDALLGAFAELPQRVLWKYEDDGLVLPPNVRVAKWLPQLDILTHPKTVLFMTHGGLMGTLEALHSSVPMLGLPLFADQMSNMHLYKSLGIADQLDPHDHAAMTKAVVLAKLRNMTGDAGYRERAREIASLFRDRPRRALDEAVWWIEYVVRHRGAPHLRPLGADLPLYQYLLLDVAAVVLAAAVLVGSLIALAVRRALQGATWSSPTKMKLK</sequence>
<keyword evidence="6" id="KW-0256">Endoplasmic reticulum</keyword>
<comment type="subcellular location">
    <subcellularLocation>
        <location evidence="10">Endomembrane system</location>
        <topology evidence="10">Single-pass type I membrane protein</topology>
    </subcellularLocation>
    <subcellularLocation>
        <location evidence="1">Endoplasmic reticulum</location>
    </subcellularLocation>
    <subcellularLocation>
        <location evidence="12">Membrane</location>
        <topology evidence="12">Single-pass membrane protein</topology>
    </subcellularLocation>
</comment>
<organism evidence="13 14">
    <name type="scientific">Frankliniella occidentalis</name>
    <name type="common">Western flower thrips</name>
    <name type="synonym">Euthrips occidentalis</name>
    <dbReference type="NCBI Taxonomy" id="133901"/>
    <lineage>
        <taxon>Eukaryota</taxon>
        <taxon>Metazoa</taxon>
        <taxon>Ecdysozoa</taxon>
        <taxon>Arthropoda</taxon>
        <taxon>Hexapoda</taxon>
        <taxon>Insecta</taxon>
        <taxon>Pterygota</taxon>
        <taxon>Neoptera</taxon>
        <taxon>Paraneoptera</taxon>
        <taxon>Thysanoptera</taxon>
        <taxon>Terebrantia</taxon>
        <taxon>Thripoidea</taxon>
        <taxon>Thripidae</taxon>
        <taxon>Frankliniella</taxon>
    </lineage>
</organism>
<evidence type="ECO:0000256" key="10">
    <source>
        <dbReference type="ARBA" id="ARBA00046288"/>
    </source>
</evidence>
<evidence type="ECO:0000256" key="12">
    <source>
        <dbReference type="RuleBase" id="RU362059"/>
    </source>
</evidence>
<keyword evidence="5 12" id="KW-0812">Transmembrane</keyword>
<evidence type="ECO:0000256" key="8">
    <source>
        <dbReference type="ARBA" id="ARBA00023136"/>
    </source>
</evidence>
<dbReference type="PANTHER" id="PTHR48043">
    <property type="entry name" value="EG:EG0003.4 PROTEIN-RELATED"/>
    <property type="match status" value="1"/>
</dbReference>
<comment type="similarity">
    <text evidence="2 11">Belongs to the UDP-glycosyltransferase family.</text>
</comment>
<dbReference type="GO" id="GO:0015020">
    <property type="term" value="F:glucuronosyltransferase activity"/>
    <property type="evidence" value="ECO:0007669"/>
    <property type="project" value="UniProtKB-EC"/>
</dbReference>
<evidence type="ECO:0000256" key="1">
    <source>
        <dbReference type="ARBA" id="ARBA00004240"/>
    </source>
</evidence>
<dbReference type="Gene3D" id="3.40.50.2000">
    <property type="entry name" value="Glycogen Phosphorylase B"/>
    <property type="match status" value="1"/>
</dbReference>
<keyword evidence="3 11" id="KW-0328">Glycosyltransferase</keyword>
<dbReference type="AlphaFoldDB" id="A0A9C6XB24"/>
<dbReference type="PANTHER" id="PTHR48043:SF145">
    <property type="entry name" value="FI06409P-RELATED"/>
    <property type="match status" value="1"/>
</dbReference>
<dbReference type="EC" id="2.4.1.17" evidence="12"/>
<dbReference type="GO" id="GO:0016020">
    <property type="term" value="C:membrane"/>
    <property type="evidence" value="ECO:0007669"/>
    <property type="project" value="UniProtKB-SubCell"/>
</dbReference>
<gene>
    <name evidence="14" type="primary">LOC113201727</name>
</gene>
<keyword evidence="9" id="KW-0325">Glycoprotein</keyword>
<evidence type="ECO:0000313" key="13">
    <source>
        <dbReference type="Proteomes" id="UP000504606"/>
    </source>
</evidence>
<keyword evidence="4 11" id="KW-0808">Transferase</keyword>
<evidence type="ECO:0000256" key="3">
    <source>
        <dbReference type="ARBA" id="ARBA00022676"/>
    </source>
</evidence>
<dbReference type="GeneID" id="113201727"/>
<dbReference type="RefSeq" id="XP_052132574.1">
    <property type="nucleotide sequence ID" value="XM_052276614.1"/>
</dbReference>
<dbReference type="InterPro" id="IPR050271">
    <property type="entry name" value="UDP-glycosyltransferase"/>
</dbReference>
<dbReference type="Proteomes" id="UP000504606">
    <property type="component" value="Unplaced"/>
</dbReference>
<evidence type="ECO:0000256" key="7">
    <source>
        <dbReference type="ARBA" id="ARBA00022989"/>
    </source>
</evidence>
<proteinExistence type="inferred from homology"/>
<dbReference type="KEGG" id="foc:113201727"/>
<reference evidence="14" key="1">
    <citation type="submission" date="2025-08" db="UniProtKB">
        <authorList>
            <consortium name="RefSeq"/>
        </authorList>
    </citation>
    <scope>IDENTIFICATION</scope>
    <source>
        <tissue evidence="14">Whole organism</tissue>
    </source>
</reference>
<evidence type="ECO:0000256" key="5">
    <source>
        <dbReference type="ARBA" id="ARBA00022692"/>
    </source>
</evidence>
<dbReference type="OrthoDB" id="5835829at2759"/>
<evidence type="ECO:0000313" key="14">
    <source>
        <dbReference type="RefSeq" id="XP_052132574.1"/>
    </source>
</evidence>
<comment type="catalytic activity">
    <reaction evidence="12">
        <text>glucuronate acceptor + UDP-alpha-D-glucuronate = acceptor beta-D-glucuronoside + UDP + H(+)</text>
        <dbReference type="Rhea" id="RHEA:21032"/>
        <dbReference type="ChEBI" id="CHEBI:15378"/>
        <dbReference type="ChEBI" id="CHEBI:58052"/>
        <dbReference type="ChEBI" id="CHEBI:58223"/>
        <dbReference type="ChEBI" id="CHEBI:132367"/>
        <dbReference type="ChEBI" id="CHEBI:132368"/>
        <dbReference type="EC" id="2.4.1.17"/>
    </reaction>
</comment>
<protein>
    <recommendedName>
        <fullName evidence="12">UDP-glucuronosyltransferase</fullName>
        <ecNumber evidence="12">2.4.1.17</ecNumber>
    </recommendedName>
</protein>